<dbReference type="InterPro" id="IPR018509">
    <property type="entry name" value="DHquinase_II_CS"/>
</dbReference>
<keyword evidence="8 9" id="KW-0456">Lyase</keyword>
<organism evidence="13 14">
    <name type="scientific">Sphingomonas lycopersici</name>
    <dbReference type="NCBI Taxonomy" id="2951807"/>
    <lineage>
        <taxon>Bacteria</taxon>
        <taxon>Pseudomonadati</taxon>
        <taxon>Pseudomonadota</taxon>
        <taxon>Alphaproteobacteria</taxon>
        <taxon>Sphingomonadales</taxon>
        <taxon>Sphingomonadaceae</taxon>
        <taxon>Sphingomonas</taxon>
    </lineage>
</organism>
<feature type="active site" description="Proton acceptor" evidence="9 10">
    <location>
        <position position="24"/>
    </location>
</feature>
<dbReference type="Pfam" id="PF01220">
    <property type="entry name" value="DHquinase_II"/>
    <property type="match status" value="1"/>
</dbReference>
<evidence type="ECO:0000256" key="11">
    <source>
        <dbReference type="PIRSR" id="PIRSR001399-2"/>
    </source>
</evidence>
<dbReference type="GO" id="GO:0009423">
    <property type="term" value="P:chorismate biosynthetic process"/>
    <property type="evidence" value="ECO:0007669"/>
    <property type="project" value="UniProtKB-UniRule"/>
</dbReference>
<feature type="binding site" evidence="9 11">
    <location>
        <position position="113"/>
    </location>
    <ligand>
        <name>substrate</name>
    </ligand>
</feature>
<evidence type="ECO:0000256" key="8">
    <source>
        <dbReference type="ARBA" id="ARBA00023239"/>
    </source>
</evidence>
<feature type="binding site" evidence="9 11">
    <location>
        <position position="76"/>
    </location>
    <ligand>
        <name>substrate</name>
    </ligand>
</feature>
<evidence type="ECO:0000256" key="5">
    <source>
        <dbReference type="ARBA" id="ARBA00011193"/>
    </source>
</evidence>
<dbReference type="NCBIfam" id="TIGR01088">
    <property type="entry name" value="aroQ"/>
    <property type="match status" value="1"/>
</dbReference>
<keyword evidence="9" id="KW-0028">Amino-acid biosynthesis</keyword>
<dbReference type="PIRSF" id="PIRSF001399">
    <property type="entry name" value="DHquinase_II"/>
    <property type="match status" value="1"/>
</dbReference>
<dbReference type="HAMAP" id="MF_00169">
    <property type="entry name" value="AroQ"/>
    <property type="match status" value="1"/>
</dbReference>
<evidence type="ECO:0000256" key="10">
    <source>
        <dbReference type="PIRSR" id="PIRSR001399-1"/>
    </source>
</evidence>
<protein>
    <recommendedName>
        <fullName evidence="6 9">3-dehydroquinate dehydratase</fullName>
        <shortName evidence="9">3-dehydroquinase</shortName>
        <ecNumber evidence="6 9">4.2.1.10</ecNumber>
    </recommendedName>
    <alternativeName>
        <fullName evidence="9">Type II DHQase</fullName>
    </alternativeName>
</protein>
<reference evidence="13" key="1">
    <citation type="submission" date="2022-06" db="EMBL/GenBank/DDBJ databases">
        <title>Sphingomonas sp. nov. isolated from rhizosphere soil of tomato.</title>
        <authorList>
            <person name="Dong H."/>
            <person name="Gao R."/>
        </authorList>
    </citation>
    <scope>NUCLEOTIDE SEQUENCE</scope>
    <source>
        <strain evidence="13">MMSM24</strain>
    </source>
</reference>
<sequence>MTGLIYVLNGPNLNLLGTREPEIYGHDTLDDIAGRLEDRARELGLEIDMRQSNHEGHLVDWLHEAQARDARAVILNAAAFTHTSVALLDAIKAVRTPVIEVHLSNPHTREEFRHVSFVGRAAKGTIAGFGATSYMLALEAAARF</sequence>
<evidence type="ECO:0000256" key="9">
    <source>
        <dbReference type="HAMAP-Rule" id="MF_00169"/>
    </source>
</evidence>
<dbReference type="InterPro" id="IPR001874">
    <property type="entry name" value="DHquinase_II"/>
</dbReference>
<dbReference type="GO" id="GO:0008652">
    <property type="term" value="P:amino acid biosynthetic process"/>
    <property type="evidence" value="ECO:0007669"/>
    <property type="project" value="UniProtKB-KW"/>
</dbReference>
<dbReference type="EMBL" id="JANFAV010000009">
    <property type="protein sequence ID" value="MCW6535893.1"/>
    <property type="molecule type" value="Genomic_DNA"/>
</dbReference>
<dbReference type="NCBIfam" id="NF003807">
    <property type="entry name" value="PRK05395.1-4"/>
    <property type="match status" value="1"/>
</dbReference>
<comment type="catalytic activity">
    <reaction evidence="1 9">
        <text>3-dehydroquinate = 3-dehydroshikimate + H2O</text>
        <dbReference type="Rhea" id="RHEA:21096"/>
        <dbReference type="ChEBI" id="CHEBI:15377"/>
        <dbReference type="ChEBI" id="CHEBI:16630"/>
        <dbReference type="ChEBI" id="CHEBI:32364"/>
        <dbReference type="EC" id="4.2.1.10"/>
    </reaction>
</comment>
<dbReference type="Proteomes" id="UP001165565">
    <property type="component" value="Unassembled WGS sequence"/>
</dbReference>
<feature type="binding site" evidence="9 11">
    <location>
        <position position="82"/>
    </location>
    <ligand>
        <name>substrate</name>
    </ligand>
</feature>
<evidence type="ECO:0000256" key="6">
    <source>
        <dbReference type="ARBA" id="ARBA00012060"/>
    </source>
</evidence>
<dbReference type="EC" id="4.2.1.10" evidence="6 9"/>
<proteinExistence type="inferred from homology"/>
<dbReference type="NCBIfam" id="NF003805">
    <property type="entry name" value="PRK05395.1-2"/>
    <property type="match status" value="1"/>
</dbReference>
<dbReference type="GO" id="GO:0019631">
    <property type="term" value="P:quinate catabolic process"/>
    <property type="evidence" value="ECO:0007669"/>
    <property type="project" value="TreeGrafter"/>
</dbReference>
<evidence type="ECO:0000313" key="13">
    <source>
        <dbReference type="EMBL" id="MCW6535893.1"/>
    </source>
</evidence>
<feature type="active site" description="Proton donor" evidence="9 10">
    <location>
        <position position="102"/>
    </location>
</feature>
<dbReference type="CDD" id="cd00466">
    <property type="entry name" value="DHQase_II"/>
    <property type="match status" value="1"/>
</dbReference>
<evidence type="ECO:0000256" key="3">
    <source>
        <dbReference type="ARBA" id="ARBA00004902"/>
    </source>
</evidence>
<dbReference type="PROSITE" id="PS01029">
    <property type="entry name" value="DEHYDROQUINASE_II"/>
    <property type="match status" value="1"/>
</dbReference>
<dbReference type="GO" id="GO:0003855">
    <property type="term" value="F:3-dehydroquinate dehydratase activity"/>
    <property type="evidence" value="ECO:0007669"/>
    <property type="project" value="UniProtKB-UniRule"/>
</dbReference>
<evidence type="ECO:0000256" key="7">
    <source>
        <dbReference type="ARBA" id="ARBA00023141"/>
    </source>
</evidence>
<keyword evidence="14" id="KW-1185">Reference proteome</keyword>
<name>A0AA42CUW8_9SPHN</name>
<dbReference type="GO" id="GO:0009073">
    <property type="term" value="P:aromatic amino acid family biosynthetic process"/>
    <property type="evidence" value="ECO:0007669"/>
    <property type="project" value="UniProtKB-KW"/>
</dbReference>
<keyword evidence="7 9" id="KW-0057">Aromatic amino acid biosynthesis</keyword>
<dbReference type="AlphaFoldDB" id="A0AA42CUW8"/>
<accession>A0AA42CUW8</accession>
<dbReference type="NCBIfam" id="NF003806">
    <property type="entry name" value="PRK05395.1-3"/>
    <property type="match status" value="1"/>
</dbReference>
<comment type="pathway">
    <text evidence="3 9">Metabolic intermediate biosynthesis; chorismate biosynthesis; chorismate from D-erythrose 4-phosphate and phosphoenolpyruvate: step 3/7.</text>
</comment>
<comment type="subunit">
    <text evidence="5 9">Homododecamer.</text>
</comment>
<dbReference type="SUPFAM" id="SSF52304">
    <property type="entry name" value="Type II 3-dehydroquinate dehydratase"/>
    <property type="match status" value="1"/>
</dbReference>
<evidence type="ECO:0000313" key="14">
    <source>
        <dbReference type="Proteomes" id="UP001165565"/>
    </source>
</evidence>
<evidence type="ECO:0000256" key="1">
    <source>
        <dbReference type="ARBA" id="ARBA00001864"/>
    </source>
</evidence>
<evidence type="ECO:0000256" key="12">
    <source>
        <dbReference type="PIRSR" id="PIRSR001399-3"/>
    </source>
</evidence>
<dbReference type="RefSeq" id="WP_179513349.1">
    <property type="nucleotide sequence ID" value="NZ_JANFAU010000010.1"/>
</dbReference>
<dbReference type="PANTHER" id="PTHR21272">
    <property type="entry name" value="CATABOLIC 3-DEHYDROQUINASE"/>
    <property type="match status" value="1"/>
</dbReference>
<evidence type="ECO:0000256" key="2">
    <source>
        <dbReference type="ARBA" id="ARBA00003924"/>
    </source>
</evidence>
<comment type="caution">
    <text evidence="13">The sequence shown here is derived from an EMBL/GenBank/DDBJ whole genome shotgun (WGS) entry which is preliminary data.</text>
</comment>
<gene>
    <name evidence="9 13" type="primary">aroQ</name>
    <name evidence="13" type="ORF">NEE01_14005</name>
</gene>
<feature type="binding site" evidence="9 11">
    <location>
        <begin position="103"/>
        <end position="104"/>
    </location>
    <ligand>
        <name>substrate</name>
    </ligand>
</feature>
<comment type="similarity">
    <text evidence="4 9">Belongs to the type-II 3-dehydroquinase family.</text>
</comment>
<evidence type="ECO:0000256" key="4">
    <source>
        <dbReference type="ARBA" id="ARBA00011037"/>
    </source>
</evidence>
<dbReference type="Gene3D" id="3.40.50.9100">
    <property type="entry name" value="Dehydroquinase, class II"/>
    <property type="match status" value="1"/>
</dbReference>
<feature type="binding site" evidence="9 11">
    <location>
        <position position="89"/>
    </location>
    <ligand>
        <name>substrate</name>
    </ligand>
</feature>
<feature type="site" description="Transition state stabilizer" evidence="9 12">
    <location>
        <position position="19"/>
    </location>
</feature>
<dbReference type="PANTHER" id="PTHR21272:SF3">
    <property type="entry name" value="CATABOLIC 3-DEHYDROQUINASE"/>
    <property type="match status" value="1"/>
</dbReference>
<comment type="function">
    <text evidence="2 9">Catalyzes a trans-dehydration via an enolate intermediate.</text>
</comment>
<dbReference type="InterPro" id="IPR036441">
    <property type="entry name" value="DHquinase_II_sf"/>
</dbReference>